<organism evidence="4 5">
    <name type="scientific">Paenirhodobacter hankyongi</name>
    <dbReference type="NCBI Taxonomy" id="2294033"/>
    <lineage>
        <taxon>Bacteria</taxon>
        <taxon>Pseudomonadati</taxon>
        <taxon>Pseudomonadota</taxon>
        <taxon>Alphaproteobacteria</taxon>
        <taxon>Rhodobacterales</taxon>
        <taxon>Rhodobacter group</taxon>
        <taxon>Paenirhodobacter</taxon>
    </lineage>
</organism>
<evidence type="ECO:0000256" key="2">
    <source>
        <dbReference type="SAM" id="Coils"/>
    </source>
</evidence>
<dbReference type="CDD" id="cd14686">
    <property type="entry name" value="bZIP"/>
    <property type="match status" value="1"/>
</dbReference>
<feature type="coiled-coil region" evidence="2">
    <location>
        <begin position="22"/>
        <end position="70"/>
    </location>
</feature>
<keyword evidence="1" id="KW-0472">Membrane</keyword>
<reference evidence="4 5" key="1">
    <citation type="submission" date="2018-10" db="EMBL/GenBank/DDBJ databases">
        <title>Rhodobacter sp . BO-81.</title>
        <authorList>
            <person name="Im W.T."/>
        </authorList>
    </citation>
    <scope>NUCLEOTIDE SEQUENCE [LARGE SCALE GENOMIC DNA]</scope>
    <source>
        <strain evidence="4 5">BO-81</strain>
    </source>
</reference>
<dbReference type="PANTHER" id="PTHR30329:SF21">
    <property type="entry name" value="LIPOPROTEIN YIAD-RELATED"/>
    <property type="match status" value="1"/>
</dbReference>
<accession>A0A421BXW0</accession>
<keyword evidence="2" id="KW-0175">Coiled coil</keyword>
<evidence type="ECO:0000313" key="4">
    <source>
        <dbReference type="EMBL" id="RLL73119.1"/>
    </source>
</evidence>
<dbReference type="Proteomes" id="UP000279673">
    <property type="component" value="Unassembled WGS sequence"/>
</dbReference>
<protein>
    <submittedName>
        <fullName evidence="4">OmpA family protein</fullName>
    </submittedName>
</protein>
<dbReference type="GO" id="GO:0016020">
    <property type="term" value="C:membrane"/>
    <property type="evidence" value="ECO:0007669"/>
    <property type="project" value="UniProtKB-UniRule"/>
</dbReference>
<dbReference type="Gene3D" id="1.20.5.170">
    <property type="match status" value="1"/>
</dbReference>
<evidence type="ECO:0000313" key="5">
    <source>
        <dbReference type="Proteomes" id="UP000279673"/>
    </source>
</evidence>
<dbReference type="Pfam" id="PF00691">
    <property type="entry name" value="OmpA"/>
    <property type="match status" value="1"/>
</dbReference>
<dbReference type="AlphaFoldDB" id="A0A421BXW0"/>
<dbReference type="EMBL" id="RCHI01000001">
    <property type="protein sequence ID" value="RLL73119.1"/>
    <property type="molecule type" value="Genomic_DNA"/>
</dbReference>
<name>A0A421BXW0_9RHOB</name>
<feature type="domain" description="OmpA-like" evidence="3">
    <location>
        <begin position="115"/>
        <end position="267"/>
    </location>
</feature>
<dbReference type="InterPro" id="IPR036737">
    <property type="entry name" value="OmpA-like_sf"/>
</dbReference>
<dbReference type="Gene3D" id="3.30.1330.60">
    <property type="entry name" value="OmpA-like domain"/>
    <property type="match status" value="1"/>
</dbReference>
<gene>
    <name evidence="4" type="ORF">DYS74_01615</name>
</gene>
<dbReference type="PANTHER" id="PTHR30329">
    <property type="entry name" value="STATOR ELEMENT OF FLAGELLAR MOTOR COMPLEX"/>
    <property type="match status" value="1"/>
</dbReference>
<dbReference type="InterPro" id="IPR050330">
    <property type="entry name" value="Bact_OuterMem_StrucFunc"/>
</dbReference>
<proteinExistence type="predicted"/>
<dbReference type="InterPro" id="IPR006665">
    <property type="entry name" value="OmpA-like"/>
</dbReference>
<evidence type="ECO:0000256" key="1">
    <source>
        <dbReference type="PROSITE-ProRule" id="PRU00473"/>
    </source>
</evidence>
<dbReference type="CDD" id="cd07185">
    <property type="entry name" value="OmpA_C-like"/>
    <property type="match status" value="1"/>
</dbReference>
<sequence length="295" mass="32543">MILLAFFASRYNDTDTVSRPVYDTVVQERDNARAEIARLEAEVTRLQQENRDQATRIAELEKEIAELRRQLAKKDPLEVYNAEAVRSRTAIVDALAKAVKADILREKIEGLDVSAQGDALRFQGAGLFASGQGGLSGQSLRIIRLLGDHLARQLPCFSTGPSGKVDLSCNPDLVLIETVQVEGHTDADASQAYNLQLSMTRALSAFNEIAPDSARDDHPPMLGFENLLDQPVLALAGYGEMRPITDNDTLQGKAANRRIDLRFIMYVPPGKDLIPHRVEDIERISAELKLRGGEP</sequence>
<dbReference type="PROSITE" id="PS51123">
    <property type="entry name" value="OMPA_2"/>
    <property type="match status" value="1"/>
</dbReference>
<evidence type="ECO:0000259" key="3">
    <source>
        <dbReference type="PROSITE" id="PS51123"/>
    </source>
</evidence>
<comment type="caution">
    <text evidence="4">The sequence shown here is derived from an EMBL/GenBank/DDBJ whole genome shotgun (WGS) entry which is preliminary data.</text>
</comment>
<dbReference type="SUPFAM" id="SSF103088">
    <property type="entry name" value="OmpA-like"/>
    <property type="match status" value="1"/>
</dbReference>
<keyword evidence="5" id="KW-1185">Reference proteome</keyword>